<accession>A0P3T1</accession>
<organism evidence="2 3">
    <name type="scientific">Roseibium aggregatum (strain ATCC 25650 / DSM 13394 / JCM 20685 / NBRC 16684 / NCIMB 2208 / IAM 12614 / B1)</name>
    <name type="common">Stappia aggregata</name>
    <dbReference type="NCBI Taxonomy" id="384765"/>
    <lineage>
        <taxon>Bacteria</taxon>
        <taxon>Pseudomonadati</taxon>
        <taxon>Pseudomonadota</taxon>
        <taxon>Alphaproteobacteria</taxon>
        <taxon>Hyphomicrobiales</taxon>
        <taxon>Stappiaceae</taxon>
        <taxon>Roseibium</taxon>
    </lineage>
</organism>
<evidence type="ECO:0000313" key="2">
    <source>
        <dbReference type="EMBL" id="EAV40337.1"/>
    </source>
</evidence>
<protein>
    <submittedName>
        <fullName evidence="2">Uncharacterized protein</fullName>
    </submittedName>
</protein>
<feature type="region of interest" description="Disordered" evidence="1">
    <location>
        <begin position="41"/>
        <end position="67"/>
    </location>
</feature>
<dbReference type="Proteomes" id="UP000004848">
    <property type="component" value="Unassembled WGS sequence"/>
</dbReference>
<reference evidence="2 3" key="1">
    <citation type="submission" date="2006-05" db="EMBL/GenBank/DDBJ databases">
        <authorList>
            <person name="King G."/>
            <person name="Ferriera S."/>
            <person name="Johnson J."/>
            <person name="Kravitz S."/>
            <person name="Beeson K."/>
            <person name="Sutton G."/>
            <person name="Rogers Y.-H."/>
            <person name="Friedman R."/>
            <person name="Frazier M."/>
            <person name="Venter J.C."/>
        </authorList>
    </citation>
    <scope>NUCLEOTIDE SEQUENCE [LARGE SCALE GENOMIC DNA]</scope>
    <source>
        <strain evidence="3">ATCC 25650 / DSM 13394 / JCM 20685 / NBRC 16684 / NCIMB 2208 / IAM 12614 / B1</strain>
    </source>
</reference>
<sequence length="67" mass="7600">MVMQLKLPFLRGRAMFSSSTIVFVKLRDPIDFRRRRYAAAGNSKANSQTLGESRKTGRKGLRNGILE</sequence>
<gene>
    <name evidence="2" type="ORF">SIAM614_03623</name>
</gene>
<comment type="caution">
    <text evidence="2">The sequence shown here is derived from an EMBL/GenBank/DDBJ whole genome shotgun (WGS) entry which is preliminary data.</text>
</comment>
<evidence type="ECO:0000313" key="3">
    <source>
        <dbReference type="Proteomes" id="UP000004848"/>
    </source>
</evidence>
<proteinExistence type="predicted"/>
<evidence type="ECO:0000256" key="1">
    <source>
        <dbReference type="SAM" id="MobiDB-lite"/>
    </source>
</evidence>
<dbReference type="EMBL" id="AAUW01000033">
    <property type="protein sequence ID" value="EAV40337.1"/>
    <property type="molecule type" value="Genomic_DNA"/>
</dbReference>
<name>A0P3T1_ROSAI</name>
<dbReference type="AlphaFoldDB" id="A0P3T1"/>